<evidence type="ECO:0000256" key="1">
    <source>
        <dbReference type="SAM" id="MobiDB-lite"/>
    </source>
</evidence>
<accession>A0A5C3E0J7</accession>
<feature type="region of interest" description="Disordered" evidence="1">
    <location>
        <begin position="36"/>
        <end position="116"/>
    </location>
</feature>
<sequence length="116" mass="14344">MEFVVYLDEEIKEWRREGRNGLDWIRGRRREIKLKKRKRDKIDESAQMRKQMQARHGKAQLGLSRGEKIQCISDTRDRERRRRRRRRRRRSKRSKKNEKNEKKDNGVGVGVWDRKN</sequence>
<protein>
    <submittedName>
        <fullName evidence="2">Uncharacterized protein</fullName>
    </submittedName>
</protein>
<gene>
    <name evidence="2" type="ORF">UTRI_03482</name>
</gene>
<reference evidence="2 3" key="1">
    <citation type="submission" date="2018-03" db="EMBL/GenBank/DDBJ databases">
        <authorList>
            <person name="Guldener U."/>
        </authorList>
    </citation>
    <scope>NUCLEOTIDE SEQUENCE [LARGE SCALE GENOMIC DNA]</scope>
    <source>
        <strain evidence="2 3">NBRC100155</strain>
    </source>
</reference>
<evidence type="ECO:0000313" key="3">
    <source>
        <dbReference type="Proteomes" id="UP000324022"/>
    </source>
</evidence>
<dbReference type="Proteomes" id="UP000324022">
    <property type="component" value="Unassembled WGS sequence"/>
</dbReference>
<feature type="compositionally biased region" description="Basic residues" evidence="1">
    <location>
        <begin position="79"/>
        <end position="96"/>
    </location>
</feature>
<organism evidence="2 3">
    <name type="scientific">Ustilago trichophora</name>
    <dbReference type="NCBI Taxonomy" id="86804"/>
    <lineage>
        <taxon>Eukaryota</taxon>
        <taxon>Fungi</taxon>
        <taxon>Dikarya</taxon>
        <taxon>Basidiomycota</taxon>
        <taxon>Ustilaginomycotina</taxon>
        <taxon>Ustilaginomycetes</taxon>
        <taxon>Ustilaginales</taxon>
        <taxon>Ustilaginaceae</taxon>
        <taxon>Ustilago</taxon>
    </lineage>
</organism>
<evidence type="ECO:0000313" key="2">
    <source>
        <dbReference type="EMBL" id="SPO24214.1"/>
    </source>
</evidence>
<dbReference type="AlphaFoldDB" id="A0A5C3E0J7"/>
<proteinExistence type="predicted"/>
<name>A0A5C3E0J7_9BASI</name>
<dbReference type="EMBL" id="OOIN01000007">
    <property type="protein sequence ID" value="SPO24214.1"/>
    <property type="molecule type" value="Genomic_DNA"/>
</dbReference>
<keyword evidence="3" id="KW-1185">Reference proteome</keyword>